<dbReference type="EMBL" id="CP011388">
    <property type="protein sequence ID" value="ANE45796.1"/>
    <property type="molecule type" value="Genomic_DNA"/>
</dbReference>
<proteinExistence type="predicted"/>
<dbReference type="RefSeq" id="WP_068604893.1">
    <property type="nucleotide sequence ID" value="NZ_CP011388.1"/>
</dbReference>
<dbReference type="PATRIC" id="fig|1178515.4.peg.1056"/>
<dbReference type="STRING" id="1178515.SY83_05205"/>
<keyword evidence="3" id="KW-1185">Reference proteome</keyword>
<evidence type="ECO:0000313" key="3">
    <source>
        <dbReference type="Proteomes" id="UP000076927"/>
    </source>
</evidence>
<name>A0A172TFS9_9BACL</name>
<dbReference type="Pfam" id="PF06983">
    <property type="entry name" value="3-dmu-9_3-mt"/>
    <property type="match status" value="1"/>
</dbReference>
<accession>A0A172TFS9</accession>
<dbReference type="KEGG" id="pswu:SY83_05205"/>
<feature type="domain" description="PhnB-like" evidence="1">
    <location>
        <begin position="11"/>
        <end position="128"/>
    </location>
</feature>
<dbReference type="CDD" id="cd06588">
    <property type="entry name" value="PhnB_like"/>
    <property type="match status" value="1"/>
</dbReference>
<organism evidence="2 3">
    <name type="scientific">Paenibacillus swuensis</name>
    <dbReference type="NCBI Taxonomy" id="1178515"/>
    <lineage>
        <taxon>Bacteria</taxon>
        <taxon>Bacillati</taxon>
        <taxon>Bacillota</taxon>
        <taxon>Bacilli</taxon>
        <taxon>Bacillales</taxon>
        <taxon>Paenibacillaceae</taxon>
        <taxon>Paenibacillus</taxon>
    </lineage>
</organism>
<dbReference type="Proteomes" id="UP000076927">
    <property type="component" value="Chromosome"/>
</dbReference>
<evidence type="ECO:0000313" key="2">
    <source>
        <dbReference type="EMBL" id="ANE45796.1"/>
    </source>
</evidence>
<dbReference type="OrthoDB" id="9795306at2"/>
<dbReference type="AlphaFoldDB" id="A0A172TFS9"/>
<dbReference type="PANTHER" id="PTHR33990:SF1">
    <property type="entry name" value="PROTEIN YJDN"/>
    <property type="match status" value="1"/>
</dbReference>
<dbReference type="SUPFAM" id="SSF54593">
    <property type="entry name" value="Glyoxalase/Bleomycin resistance protein/Dihydroxybiphenyl dioxygenase"/>
    <property type="match status" value="1"/>
</dbReference>
<reference evidence="2 3" key="1">
    <citation type="submission" date="2015-01" db="EMBL/GenBank/DDBJ databases">
        <title>Paenibacillus swuensis/DY6/whole genome sequencing.</title>
        <authorList>
            <person name="Kim M.K."/>
            <person name="Srinivasan S."/>
            <person name="Lee J.-J."/>
        </authorList>
    </citation>
    <scope>NUCLEOTIDE SEQUENCE [LARGE SCALE GENOMIC DNA]</scope>
    <source>
        <strain evidence="2 3">DY6</strain>
    </source>
</reference>
<sequence>MGAQVNPYLMSEDARAQAKFYIESLGGEILSVMTHEQMGAQHEFKDKVMHLSLVVAGGNSLLMADSFEPFTQGRGISLSVTYETDSEANEAFTKLAVGGNVKYPLELQPWGMLYGELSDQYGVSWMITAQPSTGNPNQTN</sequence>
<evidence type="ECO:0000259" key="1">
    <source>
        <dbReference type="Pfam" id="PF06983"/>
    </source>
</evidence>
<dbReference type="InterPro" id="IPR029068">
    <property type="entry name" value="Glyas_Bleomycin-R_OHBP_Dase"/>
</dbReference>
<dbReference type="Gene3D" id="3.10.180.10">
    <property type="entry name" value="2,3-Dihydroxybiphenyl 1,2-Dioxygenase, domain 1"/>
    <property type="match status" value="1"/>
</dbReference>
<dbReference type="PANTHER" id="PTHR33990">
    <property type="entry name" value="PROTEIN YJDN-RELATED"/>
    <property type="match status" value="1"/>
</dbReference>
<gene>
    <name evidence="2" type="ORF">SY83_05205</name>
</gene>
<dbReference type="InterPro" id="IPR028973">
    <property type="entry name" value="PhnB-like"/>
</dbReference>
<protein>
    <submittedName>
        <fullName evidence="2">Glyoxalase</fullName>
    </submittedName>
</protein>